<dbReference type="EMBL" id="JBBWWQ010000014">
    <property type="protein sequence ID" value="KAK8930772.1"/>
    <property type="molecule type" value="Genomic_DNA"/>
</dbReference>
<proteinExistence type="inferred from homology"/>
<dbReference type="SUPFAM" id="SSF64484">
    <property type="entry name" value="beta and beta-prime subunits of DNA dependent RNA-polymerase"/>
    <property type="match status" value="1"/>
</dbReference>
<dbReference type="Pfam" id="PF04560">
    <property type="entry name" value="RNA_pol_Rpb2_7"/>
    <property type="match status" value="1"/>
</dbReference>
<dbReference type="InterPro" id="IPR007641">
    <property type="entry name" value="RNA_pol_Rpb2_7"/>
</dbReference>
<dbReference type="EC" id="2.7.7.6" evidence="2"/>
<reference evidence="9 10" key="1">
    <citation type="journal article" date="2022" name="Nat. Plants">
        <title>Genomes of leafy and leafless Platanthera orchids illuminate the evolution of mycoheterotrophy.</title>
        <authorList>
            <person name="Li M.H."/>
            <person name="Liu K.W."/>
            <person name="Li Z."/>
            <person name="Lu H.C."/>
            <person name="Ye Q.L."/>
            <person name="Zhang D."/>
            <person name="Wang J.Y."/>
            <person name="Li Y.F."/>
            <person name="Zhong Z.M."/>
            <person name="Liu X."/>
            <person name="Yu X."/>
            <person name="Liu D.K."/>
            <person name="Tu X.D."/>
            <person name="Liu B."/>
            <person name="Hao Y."/>
            <person name="Liao X.Y."/>
            <person name="Jiang Y.T."/>
            <person name="Sun W.H."/>
            <person name="Chen J."/>
            <person name="Chen Y.Q."/>
            <person name="Ai Y."/>
            <person name="Zhai J.W."/>
            <person name="Wu S.S."/>
            <person name="Zhou Z."/>
            <person name="Hsiao Y.Y."/>
            <person name="Wu W.L."/>
            <person name="Chen Y.Y."/>
            <person name="Lin Y.F."/>
            <person name="Hsu J.L."/>
            <person name="Li C.Y."/>
            <person name="Wang Z.W."/>
            <person name="Zhao X."/>
            <person name="Zhong W.Y."/>
            <person name="Ma X.K."/>
            <person name="Ma L."/>
            <person name="Huang J."/>
            <person name="Chen G.Z."/>
            <person name="Huang M.Z."/>
            <person name="Huang L."/>
            <person name="Peng D.H."/>
            <person name="Luo Y.B."/>
            <person name="Zou S.Q."/>
            <person name="Chen S.P."/>
            <person name="Lan S."/>
            <person name="Tsai W.C."/>
            <person name="Van de Peer Y."/>
            <person name="Liu Z.J."/>
        </authorList>
    </citation>
    <scope>NUCLEOTIDE SEQUENCE [LARGE SCALE GENOMIC DNA]</scope>
    <source>
        <strain evidence="9">Lor287</strain>
    </source>
</reference>
<dbReference type="GO" id="GO:0006351">
    <property type="term" value="P:DNA-templated transcription"/>
    <property type="evidence" value="ECO:0007669"/>
    <property type="project" value="InterPro"/>
</dbReference>
<organism evidence="9 10">
    <name type="scientific">Platanthera zijinensis</name>
    <dbReference type="NCBI Taxonomy" id="2320716"/>
    <lineage>
        <taxon>Eukaryota</taxon>
        <taxon>Viridiplantae</taxon>
        <taxon>Streptophyta</taxon>
        <taxon>Embryophyta</taxon>
        <taxon>Tracheophyta</taxon>
        <taxon>Spermatophyta</taxon>
        <taxon>Magnoliopsida</taxon>
        <taxon>Liliopsida</taxon>
        <taxon>Asparagales</taxon>
        <taxon>Orchidaceae</taxon>
        <taxon>Orchidoideae</taxon>
        <taxon>Orchideae</taxon>
        <taxon>Orchidinae</taxon>
        <taxon>Platanthera</taxon>
    </lineage>
</organism>
<evidence type="ECO:0000256" key="2">
    <source>
        <dbReference type="ARBA" id="ARBA00012418"/>
    </source>
</evidence>
<dbReference type="EMBL" id="JBBWWQ010000014">
    <property type="protein sequence ID" value="KAK8931146.1"/>
    <property type="molecule type" value="Genomic_DNA"/>
</dbReference>
<dbReference type="GO" id="GO:0032549">
    <property type="term" value="F:ribonucleoside binding"/>
    <property type="evidence" value="ECO:0007669"/>
    <property type="project" value="InterPro"/>
</dbReference>
<dbReference type="GO" id="GO:0003899">
    <property type="term" value="F:DNA-directed RNA polymerase activity"/>
    <property type="evidence" value="ECO:0007669"/>
    <property type="project" value="UniProtKB-EC"/>
</dbReference>
<comment type="similarity">
    <text evidence="1">Belongs to the RNA polymerase beta chain family.</text>
</comment>
<name>A0AAP0B7F6_9ASPA</name>
<dbReference type="PANTHER" id="PTHR20856">
    <property type="entry name" value="DNA-DIRECTED RNA POLYMERASE I SUBUNIT 2"/>
    <property type="match status" value="1"/>
</dbReference>
<evidence type="ECO:0000313" key="8">
    <source>
        <dbReference type="EMBL" id="KAK8930772.1"/>
    </source>
</evidence>
<evidence type="ECO:0000259" key="7">
    <source>
        <dbReference type="Pfam" id="PF04560"/>
    </source>
</evidence>
<protein>
    <recommendedName>
        <fullName evidence="2">DNA-directed RNA polymerase</fullName>
        <ecNumber evidence="2">2.7.7.6</ecNumber>
    </recommendedName>
</protein>
<evidence type="ECO:0000256" key="1">
    <source>
        <dbReference type="ARBA" id="ARBA00006835"/>
    </source>
</evidence>
<evidence type="ECO:0000256" key="5">
    <source>
        <dbReference type="ARBA" id="ARBA00022695"/>
    </source>
</evidence>
<dbReference type="GO" id="GO:0000428">
    <property type="term" value="C:DNA-directed RNA polymerase complex"/>
    <property type="evidence" value="ECO:0007669"/>
    <property type="project" value="UniProtKB-KW"/>
</dbReference>
<evidence type="ECO:0000256" key="3">
    <source>
        <dbReference type="ARBA" id="ARBA00022478"/>
    </source>
</evidence>
<dbReference type="Proteomes" id="UP001418222">
    <property type="component" value="Unassembled WGS sequence"/>
</dbReference>
<sequence length="76" mass="8524">MEVWATEGFGVAHILQEMLTYKFDHITARQEVLGAMIIGSTVPNLEGAPKSIRLLIRELQSLDLELNHFVVSGKIF</sequence>
<accession>A0AAP0B7F6</accession>
<dbReference type="AlphaFoldDB" id="A0AAP0B7F6"/>
<evidence type="ECO:0000313" key="10">
    <source>
        <dbReference type="Proteomes" id="UP001418222"/>
    </source>
</evidence>
<keyword evidence="6" id="KW-0804">Transcription</keyword>
<evidence type="ECO:0000256" key="4">
    <source>
        <dbReference type="ARBA" id="ARBA00022679"/>
    </source>
</evidence>
<dbReference type="GO" id="GO:0003677">
    <property type="term" value="F:DNA binding"/>
    <property type="evidence" value="ECO:0007669"/>
    <property type="project" value="InterPro"/>
</dbReference>
<gene>
    <name evidence="9" type="primary">rpoB</name>
    <name evidence="9" type="ORF">KSP39_PZI016138</name>
    <name evidence="8" type="ORF">KSP39_PZI016140</name>
</gene>
<keyword evidence="4" id="KW-0808">Transferase</keyword>
<evidence type="ECO:0000313" key="9">
    <source>
        <dbReference type="EMBL" id="KAK8931146.1"/>
    </source>
</evidence>
<reference evidence="9" key="2">
    <citation type="submission" date="2024-02" db="EMBL/GenBank/DDBJ databases">
        <authorList>
            <person name="Li M.-H."/>
            <person name="Liu K.-W."/>
            <person name="Li Z."/>
            <person name="Lu H.-C."/>
            <person name="Ye Q.-L."/>
            <person name="Zhang D."/>
            <person name="Wang J.-Y."/>
            <person name="Li Y.-F."/>
            <person name="Zhong Z.-M."/>
            <person name="Liu X."/>
            <person name="Yu X."/>
            <person name="Liu D.-K."/>
            <person name="Tu X.-D."/>
            <person name="Liu B."/>
            <person name="Hao Y."/>
            <person name="Liao X.-Y."/>
            <person name="Jiang Y.-T."/>
            <person name="Sun W.-H."/>
            <person name="Chen J."/>
            <person name="Ai Y."/>
            <person name="Zhai J.-W."/>
            <person name="Wu S.-S."/>
            <person name="Zhou Z."/>
            <person name="Hsiao Y.-Y."/>
            <person name="Wu W.-L."/>
            <person name="Chen Y.-Y."/>
            <person name="Lin Y.-F."/>
            <person name="Hsu J.-L."/>
            <person name="Li C.-Y."/>
            <person name="Wang Z.-W."/>
            <person name="Zhao X."/>
            <person name="Zhong W.-Y."/>
            <person name="Ma X.-K."/>
            <person name="Ma L."/>
            <person name="Huang J."/>
            <person name="Chen G.-Z."/>
            <person name="Huang M.-Z."/>
            <person name="Huang L."/>
            <person name="Peng D.-H."/>
            <person name="Luo Y.-B."/>
            <person name="Zou S.-Q."/>
            <person name="Chen S.-P."/>
            <person name="Lan S."/>
            <person name="Tsai W.-C."/>
            <person name="Van De Peer Y."/>
            <person name="Liu Z.-J."/>
        </authorList>
    </citation>
    <scope>NUCLEOTIDE SEQUENCE</scope>
    <source>
        <strain evidence="9">Lor287</strain>
        <tissue evidence="9">Leaf</tissue>
    </source>
</reference>
<keyword evidence="5" id="KW-0548">Nucleotidyltransferase</keyword>
<comment type="caution">
    <text evidence="9">The sequence shown here is derived from an EMBL/GenBank/DDBJ whole genome shotgun (WGS) entry which is preliminary data.</text>
</comment>
<dbReference type="InterPro" id="IPR015712">
    <property type="entry name" value="DNA-dir_RNA_pol_su2"/>
</dbReference>
<evidence type="ECO:0000256" key="6">
    <source>
        <dbReference type="ARBA" id="ARBA00023163"/>
    </source>
</evidence>
<feature type="domain" description="RNA polymerase Rpb2" evidence="7">
    <location>
        <begin position="1"/>
        <end position="69"/>
    </location>
</feature>
<keyword evidence="3 9" id="KW-0240">DNA-directed RNA polymerase</keyword>
<keyword evidence="10" id="KW-1185">Reference proteome</keyword>